<reference evidence="3" key="1">
    <citation type="submission" date="2025-08" db="UniProtKB">
        <authorList>
            <consortium name="RefSeq"/>
        </authorList>
    </citation>
    <scope>IDENTIFICATION</scope>
</reference>
<name>A0ABM4CUH2_HYDVU</name>
<organism evidence="2 3">
    <name type="scientific">Hydra vulgaris</name>
    <name type="common">Hydra</name>
    <name type="synonym">Hydra attenuata</name>
    <dbReference type="NCBI Taxonomy" id="6087"/>
    <lineage>
        <taxon>Eukaryota</taxon>
        <taxon>Metazoa</taxon>
        <taxon>Cnidaria</taxon>
        <taxon>Hydrozoa</taxon>
        <taxon>Hydroidolina</taxon>
        <taxon>Anthoathecata</taxon>
        <taxon>Aplanulata</taxon>
        <taxon>Hydridae</taxon>
        <taxon>Hydra</taxon>
    </lineage>
</organism>
<protein>
    <submittedName>
        <fullName evidence="3">Uncharacterized protein LOC136086997</fullName>
    </submittedName>
</protein>
<dbReference type="Proteomes" id="UP001652625">
    <property type="component" value="Chromosome 11"/>
</dbReference>
<proteinExistence type="predicted"/>
<evidence type="ECO:0000259" key="1">
    <source>
        <dbReference type="Pfam" id="PF17921"/>
    </source>
</evidence>
<dbReference type="GeneID" id="136086997"/>
<gene>
    <name evidence="3" type="primary">LOC136086997</name>
</gene>
<evidence type="ECO:0000313" key="2">
    <source>
        <dbReference type="Proteomes" id="UP001652625"/>
    </source>
</evidence>
<feature type="domain" description="Integrase zinc-binding" evidence="1">
    <location>
        <begin position="41"/>
        <end position="87"/>
    </location>
</feature>
<dbReference type="RefSeq" id="XP_065665571.1">
    <property type="nucleotide sequence ID" value="XM_065809499.1"/>
</dbReference>
<evidence type="ECO:0000313" key="3">
    <source>
        <dbReference type="RefSeq" id="XP_065665571.1"/>
    </source>
</evidence>
<dbReference type="InterPro" id="IPR041588">
    <property type="entry name" value="Integrase_H2C2"/>
</dbReference>
<sequence length="114" mass="13307">MRWRIALSTYSYDIHYRPGQCNSGPDTFTRIRCAAISSEPLYDLHAASFHPGVTRLHHFIQSRNLPYSVEDVKQICKDCRICKEIKPKNYRPNDVHLIKATQLFERITIDFKGP</sequence>
<dbReference type="Pfam" id="PF17921">
    <property type="entry name" value="Integrase_H2C2"/>
    <property type="match status" value="1"/>
</dbReference>
<accession>A0ABM4CUH2</accession>
<keyword evidence="2" id="KW-1185">Reference proteome</keyword>